<dbReference type="OrthoDB" id="433474at2759"/>
<evidence type="ECO:0000259" key="4">
    <source>
        <dbReference type="Pfam" id="PF20434"/>
    </source>
</evidence>
<dbReference type="AlphaFoldDB" id="A0A2G8L7Y5"/>
<evidence type="ECO:0000256" key="2">
    <source>
        <dbReference type="SAM" id="MobiDB-lite"/>
    </source>
</evidence>
<protein>
    <submittedName>
        <fullName evidence="5">Putative isoprenylcysteine alpha-carbonyl methylesterase ICMEL2</fullName>
    </submittedName>
</protein>
<feature type="region of interest" description="Disordered" evidence="2">
    <location>
        <begin position="249"/>
        <end position="292"/>
    </location>
</feature>
<proteinExistence type="predicted"/>
<feature type="compositionally biased region" description="Basic and acidic residues" evidence="2">
    <location>
        <begin position="275"/>
        <end position="292"/>
    </location>
</feature>
<keyword evidence="1" id="KW-0378">Hydrolase</keyword>
<dbReference type="InterPro" id="IPR050300">
    <property type="entry name" value="GDXG_lipolytic_enzyme"/>
</dbReference>
<organism evidence="5 6">
    <name type="scientific">Stichopus japonicus</name>
    <name type="common">Sea cucumber</name>
    <dbReference type="NCBI Taxonomy" id="307972"/>
    <lineage>
        <taxon>Eukaryota</taxon>
        <taxon>Metazoa</taxon>
        <taxon>Echinodermata</taxon>
        <taxon>Eleutherozoa</taxon>
        <taxon>Echinozoa</taxon>
        <taxon>Holothuroidea</taxon>
        <taxon>Aspidochirotacea</taxon>
        <taxon>Aspidochirotida</taxon>
        <taxon>Stichopodidae</taxon>
        <taxon>Apostichopus</taxon>
    </lineage>
</organism>
<dbReference type="EMBL" id="MRZV01000178">
    <property type="protein sequence ID" value="PIK56373.1"/>
    <property type="molecule type" value="Genomic_DNA"/>
</dbReference>
<evidence type="ECO:0000259" key="3">
    <source>
        <dbReference type="Pfam" id="PF00326"/>
    </source>
</evidence>
<sequence>MTGLKSTGVAVGKVVLVAIGVPYGVAILINSLHGWPQSDPDQSRFCKQLRPSRVLSLNYALWDQCSMLKWVPLFIRAKWLHDNADPSLKNIPFGENGLTMDIWLPKSKDYHSRLPVVFFIHGGGWGSGSKEIYAKLGQELANNLTSTVVIPDYRIYPKGTMQDMVTDISDALLEFRKLSNTSHFSGDTSKVILMGHSAGAHLSALAAIHLAAKDCNSPQQEPVFLKNSDGNDQDTEQDQIRYHKSGEENIVTDPKGNVDSEECEGEKCTSNTGHHARETEEHLVPNSEREENPAETMVDLVLYVKGVIGISGVYHLMDYYHHESTRGMEDISLMWRAAEGLQNFEKYSPVSIVPSLNDSQIKRIPPHMLIHGMKDTMAPFSSASKFAETLSEVGVPVTFKLLPEGGHLDLAVGMMEPDRKWYSEMMSMVMEGAMSFLKDGNT</sequence>
<evidence type="ECO:0000313" key="5">
    <source>
        <dbReference type="EMBL" id="PIK56373.1"/>
    </source>
</evidence>
<reference evidence="5 6" key="1">
    <citation type="journal article" date="2017" name="PLoS Biol.">
        <title>The sea cucumber genome provides insights into morphological evolution and visceral regeneration.</title>
        <authorList>
            <person name="Zhang X."/>
            <person name="Sun L."/>
            <person name="Yuan J."/>
            <person name="Sun Y."/>
            <person name="Gao Y."/>
            <person name="Zhang L."/>
            <person name="Li S."/>
            <person name="Dai H."/>
            <person name="Hamel J.F."/>
            <person name="Liu C."/>
            <person name="Yu Y."/>
            <person name="Liu S."/>
            <person name="Lin W."/>
            <person name="Guo K."/>
            <person name="Jin S."/>
            <person name="Xu P."/>
            <person name="Storey K.B."/>
            <person name="Huan P."/>
            <person name="Zhang T."/>
            <person name="Zhou Y."/>
            <person name="Zhang J."/>
            <person name="Lin C."/>
            <person name="Li X."/>
            <person name="Xing L."/>
            <person name="Huo D."/>
            <person name="Sun M."/>
            <person name="Wang L."/>
            <person name="Mercier A."/>
            <person name="Li F."/>
            <person name="Yang H."/>
            <person name="Xiang J."/>
        </authorList>
    </citation>
    <scope>NUCLEOTIDE SEQUENCE [LARGE SCALE GENOMIC DNA]</scope>
    <source>
        <strain evidence="5">Shaxun</strain>
        <tissue evidence="5">Muscle</tissue>
    </source>
</reference>
<evidence type="ECO:0000256" key="1">
    <source>
        <dbReference type="ARBA" id="ARBA00022801"/>
    </source>
</evidence>
<comment type="caution">
    <text evidence="5">The sequence shown here is derived from an EMBL/GenBank/DDBJ whole genome shotgun (WGS) entry which is preliminary data.</text>
</comment>
<accession>A0A2G8L7Y5</accession>
<dbReference type="InterPro" id="IPR029058">
    <property type="entry name" value="AB_hydrolase_fold"/>
</dbReference>
<dbReference type="Pfam" id="PF20434">
    <property type="entry name" value="BD-FAE"/>
    <property type="match status" value="1"/>
</dbReference>
<evidence type="ECO:0000313" key="6">
    <source>
        <dbReference type="Proteomes" id="UP000230750"/>
    </source>
</evidence>
<dbReference type="GO" id="GO:0008236">
    <property type="term" value="F:serine-type peptidase activity"/>
    <property type="evidence" value="ECO:0007669"/>
    <property type="project" value="InterPro"/>
</dbReference>
<gene>
    <name evidence="5" type="ORF">BSL78_06747</name>
</gene>
<dbReference type="PANTHER" id="PTHR48081:SF33">
    <property type="entry name" value="KYNURENINE FORMAMIDASE"/>
    <property type="match status" value="1"/>
</dbReference>
<dbReference type="InterPro" id="IPR001375">
    <property type="entry name" value="Peptidase_S9_cat"/>
</dbReference>
<name>A0A2G8L7Y5_STIJA</name>
<dbReference type="Pfam" id="PF00326">
    <property type="entry name" value="Peptidase_S9"/>
    <property type="match status" value="1"/>
</dbReference>
<keyword evidence="6" id="KW-1185">Reference proteome</keyword>
<dbReference type="GO" id="GO:0006508">
    <property type="term" value="P:proteolysis"/>
    <property type="evidence" value="ECO:0007669"/>
    <property type="project" value="InterPro"/>
</dbReference>
<dbReference type="InterPro" id="IPR049492">
    <property type="entry name" value="BD-FAE-like_dom"/>
</dbReference>
<dbReference type="SUPFAM" id="SSF53474">
    <property type="entry name" value="alpha/beta-Hydrolases"/>
    <property type="match status" value="1"/>
</dbReference>
<feature type="domain" description="BD-FAE-like" evidence="4">
    <location>
        <begin position="100"/>
        <end position="228"/>
    </location>
</feature>
<dbReference type="STRING" id="307972.A0A2G8L7Y5"/>
<dbReference type="PANTHER" id="PTHR48081">
    <property type="entry name" value="AB HYDROLASE SUPERFAMILY PROTEIN C4A8.06C"/>
    <property type="match status" value="1"/>
</dbReference>
<dbReference type="Gene3D" id="3.40.50.1820">
    <property type="entry name" value="alpha/beta hydrolase"/>
    <property type="match status" value="1"/>
</dbReference>
<dbReference type="GO" id="GO:0004061">
    <property type="term" value="F:arylformamidase activity"/>
    <property type="evidence" value="ECO:0007669"/>
    <property type="project" value="TreeGrafter"/>
</dbReference>
<feature type="domain" description="Peptidase S9 prolyl oligopeptidase catalytic" evidence="3">
    <location>
        <begin position="306"/>
        <end position="425"/>
    </location>
</feature>
<dbReference type="Proteomes" id="UP000230750">
    <property type="component" value="Unassembled WGS sequence"/>
</dbReference>